<evidence type="ECO:0000256" key="5">
    <source>
        <dbReference type="PIRSR" id="PIRSR000137-2"/>
    </source>
</evidence>
<comment type="cofactor">
    <cofactor evidence="1 5">
        <name>FAD</name>
        <dbReference type="ChEBI" id="CHEBI:57692"/>
    </cofactor>
</comment>
<dbReference type="SUPFAM" id="SSF54373">
    <property type="entry name" value="FAD-linked reductases, C-terminal domain"/>
    <property type="match status" value="1"/>
</dbReference>
<evidence type="ECO:0000256" key="4">
    <source>
        <dbReference type="ARBA" id="ARBA00022827"/>
    </source>
</evidence>
<dbReference type="EMBL" id="SWKR01000002">
    <property type="protein sequence ID" value="TKD50655.1"/>
    <property type="molecule type" value="Genomic_DNA"/>
</dbReference>
<dbReference type="InterPro" id="IPR007867">
    <property type="entry name" value="GMC_OxRtase_C"/>
</dbReference>
<feature type="binding site" evidence="5">
    <location>
        <position position="84"/>
    </location>
    <ligand>
        <name>FAD</name>
        <dbReference type="ChEBI" id="CHEBI:57692"/>
    </ligand>
</feature>
<gene>
    <name evidence="9" type="ORF">FBR43_07640</name>
</gene>
<keyword evidence="3 6" id="KW-0285">Flavoprotein</keyword>
<dbReference type="InterPro" id="IPR012132">
    <property type="entry name" value="GMC_OxRdtase"/>
</dbReference>
<dbReference type="PROSITE" id="PS00623">
    <property type="entry name" value="GMC_OXRED_1"/>
    <property type="match status" value="1"/>
</dbReference>
<keyword evidence="4 5" id="KW-0274">FAD</keyword>
<comment type="similarity">
    <text evidence="2 6">Belongs to the GMC oxidoreductase family.</text>
</comment>
<dbReference type="PROSITE" id="PS51257">
    <property type="entry name" value="PROKAR_LIPOPROTEIN"/>
    <property type="match status" value="1"/>
</dbReference>
<dbReference type="PROSITE" id="PS00624">
    <property type="entry name" value="GMC_OXRED_2"/>
    <property type="match status" value="1"/>
</dbReference>
<feature type="domain" description="Glucose-methanol-choline oxidoreductase N-terminal" evidence="8">
    <location>
        <begin position="253"/>
        <end position="267"/>
    </location>
</feature>
<dbReference type="InterPro" id="IPR000172">
    <property type="entry name" value="GMC_OxRdtase_N"/>
</dbReference>
<dbReference type="Gene3D" id="3.50.50.60">
    <property type="entry name" value="FAD/NAD(P)-binding domain"/>
    <property type="match status" value="1"/>
</dbReference>
<feature type="domain" description="Glucose-methanol-choline oxidoreductase N-terminal" evidence="7">
    <location>
        <begin position="82"/>
        <end position="105"/>
    </location>
</feature>
<name>A0A4U1L3H0_9SPHN</name>
<dbReference type="Pfam" id="PF05199">
    <property type="entry name" value="GMC_oxred_C"/>
    <property type="match status" value="1"/>
</dbReference>
<dbReference type="PIRSF" id="PIRSF000137">
    <property type="entry name" value="Alcohol_oxidase"/>
    <property type="match status" value="1"/>
</dbReference>
<dbReference type="OrthoDB" id="9785276at2"/>
<reference evidence="9 10" key="1">
    <citation type="submission" date="2019-04" db="EMBL/GenBank/DDBJ databases">
        <authorList>
            <person name="Yang Y."/>
            <person name="Wei D."/>
        </authorList>
    </citation>
    <scope>NUCLEOTIDE SEQUENCE [LARGE SCALE GENOMIC DNA]</scope>
    <source>
        <strain evidence="9 10">L-1-4w-11</strain>
    </source>
</reference>
<protein>
    <submittedName>
        <fullName evidence="9">Choline dehydrogenase</fullName>
    </submittedName>
</protein>
<proteinExistence type="inferred from homology"/>
<evidence type="ECO:0000256" key="1">
    <source>
        <dbReference type="ARBA" id="ARBA00001974"/>
    </source>
</evidence>
<dbReference type="GO" id="GO:0016614">
    <property type="term" value="F:oxidoreductase activity, acting on CH-OH group of donors"/>
    <property type="evidence" value="ECO:0007669"/>
    <property type="project" value="InterPro"/>
</dbReference>
<dbReference type="Gene3D" id="3.30.560.10">
    <property type="entry name" value="Glucose Oxidase, domain 3"/>
    <property type="match status" value="1"/>
</dbReference>
<sequence length="534" mass="57704">MARNFDYVIIGAGSSGCVLADRLSADPANRVLLVEAGGSEKGHLTEMPLAWFRAMMAQQIGWGYLSEPEPHADDRRIPAPRGKVIGGSGSINGMMYSRGSPADYDQWAQMGARGWSWSEVLPYFRKSEANWRGESEHHGGSGPLTVSRNDPHPTIYPAIVAAAGRMGFAHLDDFHGREQEGFSAVDITTHGGRRGSSAARFLRPAMTRPNLTVVDRALTTRIVIERGRATGIDYVRDSETVRVHAGEVIVSAGTFNSPHLLQLSGIGPADHLRELGIDVVAELPVGHNLQDHASIRGLYEASGPFTFDQQLRFDRMALAAVRWQLTGTGPLTQMPIGAQGFVRTREGLDRPDLQLLVSSVAMDAKVWFPGIRKRRGDYLAVASVLLHPESTGTVLIKSPDPAEKPAIRFNLLATEGDRATFRRIVRFTRELFAQPEAAALVRQELQPGSDVQSDAEIDAFVRSIIGTAMHPTSTCSIGPVVDPELRVHGIAGLRVVDCSVMPAIVGGNTNAPAIMIAEKAADMILGRGPLARAA</sequence>
<evidence type="ECO:0000313" key="9">
    <source>
        <dbReference type="EMBL" id="TKD50655.1"/>
    </source>
</evidence>
<comment type="caution">
    <text evidence="9">The sequence shown here is derived from an EMBL/GenBank/DDBJ whole genome shotgun (WGS) entry which is preliminary data.</text>
</comment>
<dbReference type="Pfam" id="PF00732">
    <property type="entry name" value="GMC_oxred_N"/>
    <property type="match status" value="1"/>
</dbReference>
<evidence type="ECO:0000256" key="6">
    <source>
        <dbReference type="RuleBase" id="RU003968"/>
    </source>
</evidence>
<dbReference type="GO" id="GO:0050660">
    <property type="term" value="F:flavin adenine dinucleotide binding"/>
    <property type="evidence" value="ECO:0007669"/>
    <property type="project" value="InterPro"/>
</dbReference>
<dbReference type="PANTHER" id="PTHR11552:SF147">
    <property type="entry name" value="CHOLINE DEHYDROGENASE, MITOCHONDRIAL"/>
    <property type="match status" value="1"/>
</dbReference>
<evidence type="ECO:0000256" key="2">
    <source>
        <dbReference type="ARBA" id="ARBA00010790"/>
    </source>
</evidence>
<dbReference type="PANTHER" id="PTHR11552">
    <property type="entry name" value="GLUCOSE-METHANOL-CHOLINE GMC OXIDOREDUCTASE"/>
    <property type="match status" value="1"/>
</dbReference>
<dbReference type="SUPFAM" id="SSF51905">
    <property type="entry name" value="FAD/NAD(P)-binding domain"/>
    <property type="match status" value="1"/>
</dbReference>
<evidence type="ECO:0000259" key="8">
    <source>
        <dbReference type="PROSITE" id="PS00624"/>
    </source>
</evidence>
<evidence type="ECO:0000259" key="7">
    <source>
        <dbReference type="PROSITE" id="PS00623"/>
    </source>
</evidence>
<evidence type="ECO:0000256" key="3">
    <source>
        <dbReference type="ARBA" id="ARBA00022630"/>
    </source>
</evidence>
<dbReference type="AlphaFoldDB" id="A0A4U1L3H0"/>
<dbReference type="InterPro" id="IPR036188">
    <property type="entry name" value="FAD/NAD-bd_sf"/>
</dbReference>
<evidence type="ECO:0000313" key="10">
    <source>
        <dbReference type="Proteomes" id="UP000309138"/>
    </source>
</evidence>
<dbReference type="Proteomes" id="UP000309138">
    <property type="component" value="Unassembled WGS sequence"/>
</dbReference>
<accession>A0A4U1L3H0</accession>
<organism evidence="9 10">
    <name type="scientific">Sphingomonas baiyangensis</name>
    <dbReference type="NCBI Taxonomy" id="2572576"/>
    <lineage>
        <taxon>Bacteria</taxon>
        <taxon>Pseudomonadati</taxon>
        <taxon>Pseudomonadota</taxon>
        <taxon>Alphaproteobacteria</taxon>
        <taxon>Sphingomonadales</taxon>
        <taxon>Sphingomonadaceae</taxon>
        <taxon>Sphingomonas</taxon>
    </lineage>
</organism>
<dbReference type="RefSeq" id="WP_136942599.1">
    <property type="nucleotide sequence ID" value="NZ_SWKR01000002.1"/>
</dbReference>
<keyword evidence="10" id="KW-1185">Reference proteome</keyword>